<dbReference type="Proteomes" id="UP000324800">
    <property type="component" value="Unassembled WGS sequence"/>
</dbReference>
<accession>A0A5J4VX88</accession>
<gene>
    <name evidence="1" type="ORF">EZS28_017138</name>
</gene>
<dbReference type="AlphaFoldDB" id="A0A5J4VX88"/>
<organism evidence="1 2">
    <name type="scientific">Streblomastix strix</name>
    <dbReference type="NCBI Taxonomy" id="222440"/>
    <lineage>
        <taxon>Eukaryota</taxon>
        <taxon>Metamonada</taxon>
        <taxon>Preaxostyla</taxon>
        <taxon>Oxymonadida</taxon>
        <taxon>Streblomastigidae</taxon>
        <taxon>Streblomastix</taxon>
    </lineage>
</organism>
<evidence type="ECO:0000313" key="2">
    <source>
        <dbReference type="Proteomes" id="UP000324800"/>
    </source>
</evidence>
<evidence type="ECO:0000313" key="1">
    <source>
        <dbReference type="EMBL" id="KAA6387334.1"/>
    </source>
</evidence>
<dbReference type="EMBL" id="SNRW01004417">
    <property type="protein sequence ID" value="KAA6387334.1"/>
    <property type="molecule type" value="Genomic_DNA"/>
</dbReference>
<feature type="non-terminal residue" evidence="1">
    <location>
        <position position="80"/>
    </location>
</feature>
<comment type="caution">
    <text evidence="1">The sequence shown here is derived from an EMBL/GenBank/DDBJ whole genome shotgun (WGS) entry which is preliminary data.</text>
</comment>
<protein>
    <submittedName>
        <fullName evidence="1">Uncharacterized protein</fullName>
    </submittedName>
</protein>
<name>A0A5J4VX88_9EUKA</name>
<reference evidence="1 2" key="1">
    <citation type="submission" date="2019-03" db="EMBL/GenBank/DDBJ databases">
        <title>Single cell metagenomics reveals metabolic interactions within the superorganism composed of flagellate Streblomastix strix and complex community of Bacteroidetes bacteria on its surface.</title>
        <authorList>
            <person name="Treitli S.C."/>
            <person name="Kolisko M."/>
            <person name="Husnik F."/>
            <person name="Keeling P."/>
            <person name="Hampl V."/>
        </authorList>
    </citation>
    <scope>NUCLEOTIDE SEQUENCE [LARGE SCALE GENOMIC DNA]</scope>
    <source>
        <strain evidence="1">ST1C</strain>
    </source>
</reference>
<proteinExistence type="predicted"/>
<sequence>MYGGVIGQDDTSVHPFYNNIQQNGGIWKIFMLFKRNVSQRSKNSSAICIGIAFKAREITDNDMKLEIIQHLKTILKKDSG</sequence>